<gene>
    <name evidence="1" type="ORF">A2719_03535</name>
</gene>
<comment type="caution">
    <text evidence="1">The sequence shown here is derived from an EMBL/GenBank/DDBJ whole genome shotgun (WGS) entry which is preliminary data.</text>
</comment>
<evidence type="ECO:0000313" key="2">
    <source>
        <dbReference type="Proteomes" id="UP000177480"/>
    </source>
</evidence>
<dbReference type="AlphaFoldDB" id="A0A1G2G0Y8"/>
<accession>A0A1G2G0Y8</accession>
<dbReference type="STRING" id="1802114.A2719_03535"/>
<proteinExistence type="predicted"/>
<organism evidence="1 2">
    <name type="scientific">Candidatus Ryanbacteria bacterium RIFCSPHIGHO2_01_FULL_45_22</name>
    <dbReference type="NCBI Taxonomy" id="1802114"/>
    <lineage>
        <taxon>Bacteria</taxon>
        <taxon>Candidatus Ryaniibacteriota</taxon>
    </lineage>
</organism>
<name>A0A1G2G0Y8_9BACT</name>
<reference evidence="1 2" key="1">
    <citation type="journal article" date="2016" name="Nat. Commun.">
        <title>Thousands of microbial genomes shed light on interconnected biogeochemical processes in an aquifer system.</title>
        <authorList>
            <person name="Anantharaman K."/>
            <person name="Brown C.T."/>
            <person name="Hug L.A."/>
            <person name="Sharon I."/>
            <person name="Castelle C.J."/>
            <person name="Probst A.J."/>
            <person name="Thomas B.C."/>
            <person name="Singh A."/>
            <person name="Wilkins M.J."/>
            <person name="Karaoz U."/>
            <person name="Brodie E.L."/>
            <person name="Williams K.H."/>
            <person name="Hubbard S.S."/>
            <person name="Banfield J.F."/>
        </authorList>
    </citation>
    <scope>NUCLEOTIDE SEQUENCE [LARGE SCALE GENOMIC DNA]</scope>
</reference>
<protein>
    <submittedName>
        <fullName evidence="1">Uncharacterized protein</fullName>
    </submittedName>
</protein>
<evidence type="ECO:0000313" key="1">
    <source>
        <dbReference type="EMBL" id="OGZ44005.1"/>
    </source>
</evidence>
<dbReference type="Proteomes" id="UP000177480">
    <property type="component" value="Unassembled WGS sequence"/>
</dbReference>
<dbReference type="EMBL" id="MHNK01000010">
    <property type="protein sequence ID" value="OGZ44005.1"/>
    <property type="molecule type" value="Genomic_DNA"/>
</dbReference>
<sequence>MIKQNAPTRADGALTLWHHCLGNLADLNRVRSFRTVGDFKGHPITFAKLIKGYTFELVRVEKEIFFLTLTFDEPETLVGETGNCSFFHKSEVRKVDKISSKIR</sequence>